<reference evidence="8" key="1">
    <citation type="submission" date="2016-04" db="EMBL/GenBank/DDBJ databases">
        <authorList>
            <person name="Lyu Z."/>
            <person name="Lyu W."/>
        </authorList>
    </citation>
    <scope>NUCLEOTIDE SEQUENCE [LARGE SCALE GENOMIC DNA]</scope>
    <source>
        <strain evidence="8">C44</strain>
    </source>
</reference>
<feature type="transmembrane region" description="Helical" evidence="6">
    <location>
        <begin position="311"/>
        <end position="330"/>
    </location>
</feature>
<evidence type="ECO:0000313" key="7">
    <source>
        <dbReference type="EMBL" id="OAS86680.1"/>
    </source>
</evidence>
<accession>A0A179SZY4</accession>
<dbReference type="STRING" id="152268.A6K24_03980"/>
<dbReference type="PANTHER" id="PTHR30250:SF24">
    <property type="entry name" value="STAGE V SPORULATION PROTEIN B"/>
    <property type="match status" value="1"/>
</dbReference>
<feature type="transmembrane region" description="Helical" evidence="6">
    <location>
        <begin position="172"/>
        <end position="198"/>
    </location>
</feature>
<feature type="transmembrane region" description="Helical" evidence="6">
    <location>
        <begin position="116"/>
        <end position="137"/>
    </location>
</feature>
<sequence>MNSFVKGTLLLVIAAFFGECLEFFVNMILARELGEEGMGLYMTILPMIFFVVIIASLELPISISKFIAEKQRETHYHMLKHTLFLTLLFTIAFVIATTLLIPYIPVFQGYHPYIKWLVVLLIPIVSFSSIARGYFMGVQHMGKIAFSNFIKKVAQLLLLNWVYQTFQFDLQMALLIALTTLIASELLVCTYLVAAYFLQYQMLRKEPKQFIKGKKVRKALFAVSFPTTGLRLFHSFTHAVQPFLVKAALIGAGFSSVMANEHYGMLAGVAMSIGFFPAFIGHSLMIMLIPNVSEAYANNDSSKLIRLLKQAMMITMVYGTIAVVAMYMFAEPLTHLFFKSTSASFYLKLLWPYFLFHFFIIPMQAYLIGLGLVKDALFHTIWSHVISFGMMYVLGSLEFLHMKGIILGMNMGAVLMMLMHYVTICRKLGISVYFMKRKFTY</sequence>
<evidence type="ECO:0000256" key="2">
    <source>
        <dbReference type="ARBA" id="ARBA00022475"/>
    </source>
</evidence>
<dbReference type="InterPro" id="IPR024923">
    <property type="entry name" value="PG_synth_SpoVB"/>
</dbReference>
<organism evidence="7 8">
    <name type="scientific">Metabacillus litoralis</name>
    <dbReference type="NCBI Taxonomy" id="152268"/>
    <lineage>
        <taxon>Bacteria</taxon>
        <taxon>Bacillati</taxon>
        <taxon>Bacillota</taxon>
        <taxon>Bacilli</taxon>
        <taxon>Bacillales</taxon>
        <taxon>Bacillaceae</taxon>
        <taxon>Metabacillus</taxon>
    </lineage>
</organism>
<gene>
    <name evidence="7" type="ORF">A6K24_03980</name>
</gene>
<dbReference type="PIRSF" id="PIRSF038958">
    <property type="entry name" value="PG_synth_SpoVB"/>
    <property type="match status" value="1"/>
</dbReference>
<feature type="transmembrane region" description="Helical" evidence="6">
    <location>
        <begin position="149"/>
        <end position="166"/>
    </location>
</feature>
<dbReference type="GO" id="GO:0005886">
    <property type="term" value="C:plasma membrane"/>
    <property type="evidence" value="ECO:0007669"/>
    <property type="project" value="UniProtKB-SubCell"/>
</dbReference>
<feature type="transmembrane region" description="Helical" evidence="6">
    <location>
        <begin position="376"/>
        <end position="394"/>
    </location>
</feature>
<evidence type="ECO:0000256" key="1">
    <source>
        <dbReference type="ARBA" id="ARBA00004651"/>
    </source>
</evidence>
<keyword evidence="3 6" id="KW-0812">Transmembrane</keyword>
<dbReference type="RefSeq" id="WP_066330958.1">
    <property type="nucleotide sequence ID" value="NZ_LWSG01000012.1"/>
</dbReference>
<feature type="transmembrane region" description="Helical" evidence="6">
    <location>
        <begin position="263"/>
        <end position="290"/>
    </location>
</feature>
<evidence type="ECO:0000313" key="8">
    <source>
        <dbReference type="Proteomes" id="UP000078534"/>
    </source>
</evidence>
<evidence type="ECO:0000256" key="6">
    <source>
        <dbReference type="SAM" id="Phobius"/>
    </source>
</evidence>
<keyword evidence="4 6" id="KW-1133">Transmembrane helix</keyword>
<evidence type="ECO:0000256" key="5">
    <source>
        <dbReference type="ARBA" id="ARBA00023136"/>
    </source>
</evidence>
<keyword evidence="2" id="KW-1003">Cell membrane</keyword>
<dbReference type="Pfam" id="PF01943">
    <property type="entry name" value="Polysacc_synt"/>
    <property type="match status" value="1"/>
</dbReference>
<proteinExistence type="predicted"/>
<feature type="transmembrane region" description="Helical" evidence="6">
    <location>
        <begin position="219"/>
        <end position="236"/>
    </location>
</feature>
<protein>
    <submittedName>
        <fullName evidence="7">Multidrug transporter MatE</fullName>
    </submittedName>
</protein>
<dbReference type="CDD" id="cd13124">
    <property type="entry name" value="MATE_SpoVB_like"/>
    <property type="match status" value="1"/>
</dbReference>
<dbReference type="PANTHER" id="PTHR30250">
    <property type="entry name" value="PST FAMILY PREDICTED COLANIC ACID TRANSPORTER"/>
    <property type="match status" value="1"/>
</dbReference>
<comment type="caution">
    <text evidence="7">The sequence shown here is derived from an EMBL/GenBank/DDBJ whole genome shotgun (WGS) entry which is preliminary data.</text>
</comment>
<evidence type="ECO:0000256" key="4">
    <source>
        <dbReference type="ARBA" id="ARBA00022989"/>
    </source>
</evidence>
<feature type="transmembrane region" description="Helical" evidence="6">
    <location>
        <begin position="40"/>
        <end position="61"/>
    </location>
</feature>
<dbReference type="InterPro" id="IPR050833">
    <property type="entry name" value="Poly_Biosynth_Transport"/>
</dbReference>
<keyword evidence="5 6" id="KW-0472">Membrane</keyword>
<dbReference type="OrthoDB" id="9775950at2"/>
<dbReference type="EMBL" id="LWSG01000012">
    <property type="protein sequence ID" value="OAS86680.1"/>
    <property type="molecule type" value="Genomic_DNA"/>
</dbReference>
<dbReference type="AlphaFoldDB" id="A0A179SZY4"/>
<dbReference type="InterPro" id="IPR002797">
    <property type="entry name" value="Polysacc_synth"/>
</dbReference>
<feature type="transmembrane region" description="Helical" evidence="6">
    <location>
        <begin position="400"/>
        <end position="422"/>
    </location>
</feature>
<keyword evidence="8" id="KW-1185">Reference proteome</keyword>
<name>A0A179SZY4_9BACI</name>
<comment type="subcellular location">
    <subcellularLocation>
        <location evidence="1">Cell membrane</location>
        <topology evidence="1">Multi-pass membrane protein</topology>
    </subcellularLocation>
</comment>
<evidence type="ECO:0000256" key="3">
    <source>
        <dbReference type="ARBA" id="ARBA00022692"/>
    </source>
</evidence>
<feature type="transmembrane region" description="Helical" evidence="6">
    <location>
        <begin position="350"/>
        <end position="369"/>
    </location>
</feature>
<feature type="transmembrane region" description="Helical" evidence="6">
    <location>
        <begin position="82"/>
        <end position="104"/>
    </location>
</feature>
<dbReference type="Proteomes" id="UP000078534">
    <property type="component" value="Unassembled WGS sequence"/>
</dbReference>